<feature type="chain" id="PRO_5039360962" description="Molybdate ABC transporter" evidence="6">
    <location>
        <begin position="20"/>
        <end position="300"/>
    </location>
</feature>
<dbReference type="NCBIfam" id="TIGR01256">
    <property type="entry name" value="modA"/>
    <property type="match status" value="1"/>
</dbReference>
<feature type="region of interest" description="Disordered" evidence="5">
    <location>
        <begin position="24"/>
        <end position="64"/>
    </location>
</feature>
<name>A0A0J9EKU1_9FIRM</name>
<dbReference type="GeneID" id="93163978"/>
<keyword evidence="4 6" id="KW-0732">Signal</keyword>
<dbReference type="InterPro" id="IPR041879">
    <property type="entry name" value="YvgL-like_PBP2"/>
</dbReference>
<evidence type="ECO:0000313" key="8">
    <source>
        <dbReference type="Proteomes" id="UP000037392"/>
    </source>
</evidence>
<proteinExistence type="inferred from homology"/>
<feature type="signal peptide" evidence="6">
    <location>
        <begin position="1"/>
        <end position="19"/>
    </location>
</feature>
<dbReference type="FunFam" id="3.40.190.10:FF:000035">
    <property type="entry name" value="Molybdate ABC transporter substrate-binding protein"/>
    <property type="match status" value="1"/>
</dbReference>
<dbReference type="InterPro" id="IPR005950">
    <property type="entry name" value="ModA"/>
</dbReference>
<keyword evidence="3" id="KW-0479">Metal-binding</keyword>
<dbReference type="InterPro" id="IPR050682">
    <property type="entry name" value="ModA/WtpA"/>
</dbReference>
<organism evidence="7 8">
    <name type="scientific">[Clostridium] citroniae WAL-19142</name>
    <dbReference type="NCBI Taxonomy" id="742734"/>
    <lineage>
        <taxon>Bacteria</taxon>
        <taxon>Bacillati</taxon>
        <taxon>Bacillota</taxon>
        <taxon>Clostridia</taxon>
        <taxon>Lachnospirales</taxon>
        <taxon>Lachnospiraceae</taxon>
        <taxon>Enterocloster</taxon>
    </lineage>
</organism>
<evidence type="ECO:0008006" key="9">
    <source>
        <dbReference type="Google" id="ProtNLM"/>
    </source>
</evidence>
<evidence type="ECO:0000256" key="6">
    <source>
        <dbReference type="SAM" id="SignalP"/>
    </source>
</evidence>
<keyword evidence="2" id="KW-0500">Molybdenum</keyword>
<dbReference type="GO" id="GO:1901359">
    <property type="term" value="F:tungstate binding"/>
    <property type="evidence" value="ECO:0007669"/>
    <property type="project" value="UniProtKB-ARBA"/>
</dbReference>
<accession>A0A0J9EKU1</accession>
<gene>
    <name evidence="7" type="ORF">HMPREF9470_04628</name>
</gene>
<dbReference type="RefSeq" id="WP_048930787.1">
    <property type="nucleotide sequence ID" value="NZ_KQ235882.1"/>
</dbReference>
<comment type="caution">
    <text evidence="7">The sequence shown here is derived from an EMBL/GenBank/DDBJ whole genome shotgun (WGS) entry which is preliminary data.</text>
</comment>
<dbReference type="GO" id="GO:0046872">
    <property type="term" value="F:metal ion binding"/>
    <property type="evidence" value="ECO:0007669"/>
    <property type="project" value="UniProtKB-KW"/>
</dbReference>
<dbReference type="GO" id="GO:0030973">
    <property type="term" value="F:molybdate ion binding"/>
    <property type="evidence" value="ECO:0007669"/>
    <property type="project" value="TreeGrafter"/>
</dbReference>
<dbReference type="PANTHER" id="PTHR30632">
    <property type="entry name" value="MOLYBDATE-BINDING PERIPLASMIC PROTEIN"/>
    <property type="match status" value="1"/>
</dbReference>
<protein>
    <recommendedName>
        <fullName evidence="9">Molybdate ABC transporter</fullName>
    </recommendedName>
</protein>
<dbReference type="Proteomes" id="UP000037392">
    <property type="component" value="Unassembled WGS sequence"/>
</dbReference>
<reference evidence="7 8" key="1">
    <citation type="submission" date="2011-04" db="EMBL/GenBank/DDBJ databases">
        <title>The Genome Sequence of Clostridium citroniae WAL-19142.</title>
        <authorList>
            <consortium name="The Broad Institute Genome Sequencing Platform"/>
            <person name="Earl A."/>
            <person name="Ward D."/>
            <person name="Feldgarden M."/>
            <person name="Gevers D."/>
            <person name="Warren Y.A."/>
            <person name="Tyrrell K.L."/>
            <person name="Citron D.M."/>
            <person name="Goldstein E.J."/>
            <person name="Daigneault M."/>
            <person name="Allen-Vercoe E."/>
            <person name="Young S.K."/>
            <person name="Zeng Q."/>
            <person name="Gargeya S."/>
            <person name="Fitzgerald M."/>
            <person name="Haas B."/>
            <person name="Abouelleil A."/>
            <person name="Alvarado L."/>
            <person name="Arachchi H.M."/>
            <person name="Berlin A."/>
            <person name="Brown A."/>
            <person name="Chapman S.B."/>
            <person name="Chen Z."/>
            <person name="Dunbar C."/>
            <person name="Freedman E."/>
            <person name="Gearin G."/>
            <person name="Gellesch M."/>
            <person name="Goldberg J."/>
            <person name="Griggs A."/>
            <person name="Gujja S."/>
            <person name="Heilman E.R."/>
            <person name="Heiman D."/>
            <person name="Howarth C."/>
            <person name="Larson L."/>
            <person name="Lui A."/>
            <person name="MacDonald P.J."/>
            <person name="Mehta T."/>
            <person name="Montmayeur A."/>
            <person name="Murphy C."/>
            <person name="Neiman D."/>
            <person name="Pearson M."/>
            <person name="Priest M."/>
            <person name="Roberts A."/>
            <person name="Saif S."/>
            <person name="Shea T."/>
            <person name="Shenoy N."/>
            <person name="Sisk P."/>
            <person name="Stolte C."/>
            <person name="Sykes S."/>
            <person name="White J."/>
            <person name="Yandava C."/>
            <person name="Wortman J."/>
            <person name="Nusbaum C."/>
            <person name="Birren B."/>
        </authorList>
    </citation>
    <scope>NUCLEOTIDE SEQUENCE [LARGE SCALE GENOMIC DNA]</scope>
    <source>
        <strain evidence="7 8">WAL-19142</strain>
    </source>
</reference>
<dbReference type="GO" id="GO:0015689">
    <property type="term" value="P:molybdate ion transport"/>
    <property type="evidence" value="ECO:0007669"/>
    <property type="project" value="InterPro"/>
</dbReference>
<evidence type="ECO:0000313" key="7">
    <source>
        <dbReference type="EMBL" id="KMW16190.1"/>
    </source>
</evidence>
<feature type="compositionally biased region" description="Low complexity" evidence="5">
    <location>
        <begin position="27"/>
        <end position="64"/>
    </location>
</feature>
<dbReference type="AlphaFoldDB" id="A0A0J9EKU1"/>
<comment type="similarity">
    <text evidence="1">Belongs to the bacterial solute-binding protein ModA family.</text>
</comment>
<evidence type="ECO:0000256" key="3">
    <source>
        <dbReference type="ARBA" id="ARBA00022723"/>
    </source>
</evidence>
<dbReference type="EMBL" id="ADLK01000032">
    <property type="protein sequence ID" value="KMW16190.1"/>
    <property type="molecule type" value="Genomic_DNA"/>
</dbReference>
<sequence length="300" mass="31176">MKKHISMMMAAMMAATVLAGCGASGGAAPTDAPTAAPTEAATTAAETEAETTAAETEATTEAAQAAGEETEILVAAAASLKNAYEEELIPMFQGKYPGVTVKGTYDSSGKLQTQIEEGLEADVFMSAATKQMTALDEEGMIASDTITNLLENKIVLIVPTGSDSKLAKFEDIENAESIALGDPASVPAGQYAEEALTNLGIWDKIQDKVSLGTNVTEVLNQVAAASADAGIVYATDAASMADKVEVVAEAPEGSLAKKVIYPVAVVKNTAHEEQAKNFVEFLKTDEAMKVFEAYGFTKGE</sequence>
<dbReference type="PATRIC" id="fig|742734.4.peg.4958"/>
<dbReference type="PROSITE" id="PS51257">
    <property type="entry name" value="PROKAR_LIPOPROTEIN"/>
    <property type="match status" value="1"/>
</dbReference>
<dbReference type="SUPFAM" id="SSF53850">
    <property type="entry name" value="Periplasmic binding protein-like II"/>
    <property type="match status" value="1"/>
</dbReference>
<dbReference type="Gene3D" id="3.40.190.10">
    <property type="entry name" value="Periplasmic binding protein-like II"/>
    <property type="match status" value="2"/>
</dbReference>
<evidence type="ECO:0000256" key="4">
    <source>
        <dbReference type="ARBA" id="ARBA00022729"/>
    </source>
</evidence>
<dbReference type="OrthoDB" id="9785015at2"/>
<evidence type="ECO:0000256" key="2">
    <source>
        <dbReference type="ARBA" id="ARBA00022505"/>
    </source>
</evidence>
<evidence type="ECO:0000256" key="1">
    <source>
        <dbReference type="ARBA" id="ARBA00009175"/>
    </source>
</evidence>
<dbReference type="Pfam" id="PF13531">
    <property type="entry name" value="SBP_bac_11"/>
    <property type="match status" value="1"/>
</dbReference>
<dbReference type="CDD" id="cd13537">
    <property type="entry name" value="PBP2_YvgL_like"/>
    <property type="match status" value="1"/>
</dbReference>
<dbReference type="PANTHER" id="PTHR30632:SF0">
    <property type="entry name" value="SULFATE-BINDING PROTEIN"/>
    <property type="match status" value="1"/>
</dbReference>
<evidence type="ECO:0000256" key="5">
    <source>
        <dbReference type="SAM" id="MobiDB-lite"/>
    </source>
</evidence>